<dbReference type="AlphaFoldDB" id="A0A507CCN4"/>
<comment type="similarity">
    <text evidence="2">Belongs to the RRP1 family.</text>
</comment>
<feature type="region of interest" description="Disordered" evidence="5">
    <location>
        <begin position="332"/>
        <end position="384"/>
    </location>
</feature>
<evidence type="ECO:0008006" key="8">
    <source>
        <dbReference type="Google" id="ProtNLM"/>
    </source>
</evidence>
<proteinExistence type="inferred from homology"/>
<accession>A0A507CCN4</accession>
<dbReference type="RefSeq" id="XP_031025830.1">
    <property type="nucleotide sequence ID" value="XM_031168258.1"/>
</dbReference>
<dbReference type="GeneID" id="42003555"/>
<dbReference type="EMBL" id="QEAO01000009">
    <property type="protein sequence ID" value="TPX35303.1"/>
    <property type="molecule type" value="Genomic_DNA"/>
</dbReference>
<dbReference type="PANTHER" id="PTHR13026">
    <property type="entry name" value="NNP-1 PROTEIN NOVEL NUCLEAR PROTEIN 1 NOP52"/>
    <property type="match status" value="1"/>
</dbReference>
<keyword evidence="3" id="KW-0698">rRNA processing</keyword>
<dbReference type="OrthoDB" id="2019504at2759"/>
<organism evidence="6 7">
    <name type="scientific">Synchytrium microbalum</name>
    <dbReference type="NCBI Taxonomy" id="1806994"/>
    <lineage>
        <taxon>Eukaryota</taxon>
        <taxon>Fungi</taxon>
        <taxon>Fungi incertae sedis</taxon>
        <taxon>Chytridiomycota</taxon>
        <taxon>Chytridiomycota incertae sedis</taxon>
        <taxon>Chytridiomycetes</taxon>
        <taxon>Synchytriales</taxon>
        <taxon>Synchytriaceae</taxon>
        <taxon>Synchytrium</taxon>
    </lineage>
</organism>
<keyword evidence="4" id="KW-0539">Nucleus</keyword>
<dbReference type="InterPro" id="IPR010301">
    <property type="entry name" value="RRP1"/>
</dbReference>
<gene>
    <name evidence="6" type="ORF">SmJEL517_g02330</name>
</gene>
<dbReference type="GO" id="GO:0006364">
    <property type="term" value="P:rRNA processing"/>
    <property type="evidence" value="ECO:0007669"/>
    <property type="project" value="UniProtKB-KW"/>
</dbReference>
<feature type="region of interest" description="Disordered" evidence="5">
    <location>
        <begin position="419"/>
        <end position="473"/>
    </location>
</feature>
<dbReference type="STRING" id="1806994.A0A507CCN4"/>
<feature type="region of interest" description="Disordered" evidence="5">
    <location>
        <begin position="533"/>
        <end position="557"/>
    </location>
</feature>
<dbReference type="Proteomes" id="UP000319731">
    <property type="component" value="Unassembled WGS sequence"/>
</dbReference>
<protein>
    <recommendedName>
        <fullName evidence="8">Ribosomal RNA-processing protein 1</fullName>
    </recommendedName>
</protein>
<evidence type="ECO:0000313" key="7">
    <source>
        <dbReference type="Proteomes" id="UP000319731"/>
    </source>
</evidence>
<comment type="subcellular location">
    <subcellularLocation>
        <location evidence="1">Nucleus</location>
    </subcellularLocation>
</comment>
<dbReference type="GO" id="GO:0005634">
    <property type="term" value="C:nucleus"/>
    <property type="evidence" value="ECO:0007669"/>
    <property type="project" value="UniProtKB-SubCell"/>
</dbReference>
<evidence type="ECO:0000256" key="5">
    <source>
        <dbReference type="SAM" id="MobiDB-lite"/>
    </source>
</evidence>
<feature type="compositionally biased region" description="Polar residues" evidence="5">
    <location>
        <begin position="441"/>
        <end position="471"/>
    </location>
</feature>
<evidence type="ECO:0000256" key="3">
    <source>
        <dbReference type="ARBA" id="ARBA00022552"/>
    </source>
</evidence>
<evidence type="ECO:0000256" key="2">
    <source>
        <dbReference type="ARBA" id="ARBA00006374"/>
    </source>
</evidence>
<feature type="compositionally biased region" description="Basic residues" evidence="5">
    <location>
        <begin position="541"/>
        <end position="552"/>
    </location>
</feature>
<reference evidence="6 7" key="1">
    <citation type="journal article" date="2019" name="Sci. Rep.">
        <title>Comparative genomics of chytrid fungi reveal insights into the obligate biotrophic and pathogenic lifestyle of Synchytrium endobioticum.</title>
        <authorList>
            <person name="van de Vossenberg B.T.L.H."/>
            <person name="Warris S."/>
            <person name="Nguyen H.D.T."/>
            <person name="van Gent-Pelzer M.P.E."/>
            <person name="Joly D.L."/>
            <person name="van de Geest H.C."/>
            <person name="Bonants P.J.M."/>
            <person name="Smith D.S."/>
            <person name="Levesque C.A."/>
            <person name="van der Lee T.A.J."/>
        </authorList>
    </citation>
    <scope>NUCLEOTIDE SEQUENCE [LARGE SCALE GENOMIC DNA]</scope>
    <source>
        <strain evidence="6 7">JEL517</strain>
    </source>
</reference>
<comment type="caution">
    <text evidence="6">The sequence shown here is derived from an EMBL/GenBank/DDBJ whole genome shotgun (WGS) entry which is preliminary data.</text>
</comment>
<keyword evidence="7" id="KW-1185">Reference proteome</keyword>
<evidence type="ECO:0000256" key="1">
    <source>
        <dbReference type="ARBA" id="ARBA00004123"/>
    </source>
</evidence>
<evidence type="ECO:0000313" key="6">
    <source>
        <dbReference type="EMBL" id="TPX35303.1"/>
    </source>
</evidence>
<evidence type="ECO:0000256" key="4">
    <source>
        <dbReference type="ARBA" id="ARBA00023242"/>
    </source>
</evidence>
<dbReference type="PANTHER" id="PTHR13026:SF0">
    <property type="entry name" value="RIBOSOMAL RNA PROCESSING 1B"/>
    <property type="match status" value="1"/>
</dbReference>
<dbReference type="GO" id="GO:0030688">
    <property type="term" value="C:preribosome, small subunit precursor"/>
    <property type="evidence" value="ECO:0007669"/>
    <property type="project" value="InterPro"/>
</dbReference>
<sequence>MVQQEVSNFGLGTKLAHVDKKVREAAVTALKTFLKSRKTVGNMELLKLWRALFYCFWLSDKAPVQRHLAEQLASLMLDMEPEMAWRYYETFWLTMLNSWSKIDLLRLDKFYYLLRQFHMTAFKWLSQHDWDDDSVDKLLSVLADGPLHPTNMKVQDSLRYHTCEVFLEELEKALGGPKCEGIDAATFYKLIHPFITLMSKTRNPVICKYIRDGIIDPILAKRTQDDWCIDAKCQSSIHTNCSPFKPLELVRVIFQVAAHPDARSDNRTVMYELVSQMKEELGVEDLLDDVAGVNGHQDINMNGNGHTEKVLEPQVNGHDMDVDVPAVNGTSTTPTPVVNEPASNGAKADALPNGVNPVNGVKKSKKKRARDDADDASNKKAKKREAVVLEEAKALPLSPAPSETVAPVDIPAVVEEKKSINDKKKPATINTQLPAIAPIPDNQTSNPTSDAPNNQPQLDPLSATTDSMSPNTKKHVTWNKSQQVRMFLKAKPVSAIASPVSTATGPASNSPVVKGVLKKTTSMSPVVSNIVRKDGGAGAANKHKKNKKKKNKTATLANVVSLVPNATQ</sequence>
<dbReference type="Pfam" id="PF05997">
    <property type="entry name" value="Nop52"/>
    <property type="match status" value="1"/>
</dbReference>
<name>A0A507CCN4_9FUNG</name>